<dbReference type="InterPro" id="IPR032135">
    <property type="entry name" value="DUF4817"/>
</dbReference>
<feature type="region of interest" description="Disordered" evidence="1">
    <location>
        <begin position="788"/>
        <end position="812"/>
    </location>
</feature>
<evidence type="ECO:0000259" key="2">
    <source>
        <dbReference type="Pfam" id="PF16087"/>
    </source>
</evidence>
<dbReference type="EMBL" id="JARBHB010000001">
    <property type="protein sequence ID" value="KAJ8897771.1"/>
    <property type="molecule type" value="Genomic_DNA"/>
</dbReference>
<evidence type="ECO:0000256" key="1">
    <source>
        <dbReference type="SAM" id="MobiDB-lite"/>
    </source>
</evidence>
<dbReference type="Pfam" id="PF16087">
    <property type="entry name" value="DUF4817"/>
    <property type="match status" value="1"/>
</dbReference>
<feature type="compositionally biased region" description="Polar residues" evidence="1">
    <location>
        <begin position="798"/>
        <end position="812"/>
    </location>
</feature>
<comment type="caution">
    <text evidence="3">The sequence shown here is derived from an EMBL/GenBank/DDBJ whole genome shotgun (WGS) entry which is preliminary data.</text>
</comment>
<sequence length="882" mass="98870">MSAHVVVCVCVRAPGSARRTLAWSWSSRLLPTRRSRFTIGEPGSLPGGVAPRFSHVGIVPPLHTGAAPYLASPSSALKTSIRVGRKAVQCWDTDNGCAQPARSVYPIFWSMQGTIRLACFREILGNRKQDGRTGIRTQFIPDASPKVNHSATSLGWRWAYRGVLRDVPFNKAAAHLRKRSRGFSIILRQGREIRERKNEEARGRGGAHSQPPWRFRTPSCFDIFIKGGHPPLRNLTGGNGLQATPSASHEQTQPNSQPVAAAMSWRWLSTVRPSAVLFTTRRRAGVRPSFMSPPALNTRREFTNLTPFPKRRSACGLALIAAVCRFSCLGLVCSLVVHYFEGRRNASQVEQQYRERYPDKTPPSRRMFSRLFVKLCEMGNLNPQTRACEAAEVTVLAAVAVDPHVSTRQPEAEIGILKMIAHRILKRHTFHPYHVHLHQELHGIDFQNHVEFYQWAQRQIIVNSNFFSVVLFADESSFSNSGQVNTRNMQYWVIENSRWFRQLDHQCHWKVNVRCGMVGNNRSDYSLLLRFPAGSLMVFRTWESCRMMSLVSGFSRDLSFPPPFYSGAAPYSPHFALIGSYDLPNMIETATKLMENPGSLRLLLDNHSSHIGSPVLYLCKASAARISTYNAKKTLRWGKGGDDLPESMDWLPPPQVYTQFSISTTLLHDTTNCLPHLMHCLKQSAQCLSRYAFLQEQCDTMRSCCQTAPRLAAAAKTHNENIPPGLNEKLVVSNETQFAPHFVLLVPEVGVRRGKEGGDAGSDVWCQAILAENCTLLPSRQNLRRTEYVQPASDHSRSSALSGRTDATNHSTRLSSTTAILDAGNQDLEPITFNNFGTETRENVYKSQQEFWLPTATVILDADDLDSMTLNDLEKTNSIKKT</sequence>
<accession>A0ABQ9IN54</accession>
<gene>
    <name evidence="3" type="ORF">PR048_003121</name>
</gene>
<protein>
    <recommendedName>
        <fullName evidence="2">DUF4817 domain-containing protein</fullName>
    </recommendedName>
</protein>
<proteinExistence type="predicted"/>
<organism evidence="3 4">
    <name type="scientific">Dryococelus australis</name>
    <dbReference type="NCBI Taxonomy" id="614101"/>
    <lineage>
        <taxon>Eukaryota</taxon>
        <taxon>Metazoa</taxon>
        <taxon>Ecdysozoa</taxon>
        <taxon>Arthropoda</taxon>
        <taxon>Hexapoda</taxon>
        <taxon>Insecta</taxon>
        <taxon>Pterygota</taxon>
        <taxon>Neoptera</taxon>
        <taxon>Polyneoptera</taxon>
        <taxon>Phasmatodea</taxon>
        <taxon>Verophasmatodea</taxon>
        <taxon>Anareolatae</taxon>
        <taxon>Phasmatidae</taxon>
        <taxon>Eurycanthinae</taxon>
        <taxon>Dryococelus</taxon>
    </lineage>
</organism>
<feature type="domain" description="DUF4817" evidence="2">
    <location>
        <begin position="336"/>
        <end position="381"/>
    </location>
</feature>
<dbReference type="PANTHER" id="PTHR47326">
    <property type="entry name" value="TRANSPOSABLE ELEMENT TC3 TRANSPOSASE-LIKE PROTEIN"/>
    <property type="match status" value="1"/>
</dbReference>
<feature type="region of interest" description="Disordered" evidence="1">
    <location>
        <begin position="235"/>
        <end position="254"/>
    </location>
</feature>
<reference evidence="3 4" key="1">
    <citation type="submission" date="2023-02" db="EMBL/GenBank/DDBJ databases">
        <title>LHISI_Scaffold_Assembly.</title>
        <authorList>
            <person name="Stuart O.P."/>
            <person name="Cleave R."/>
            <person name="Magrath M.J.L."/>
            <person name="Mikheyev A.S."/>
        </authorList>
    </citation>
    <scope>NUCLEOTIDE SEQUENCE [LARGE SCALE GENOMIC DNA]</scope>
    <source>
        <strain evidence="3">Daus_M_001</strain>
        <tissue evidence="3">Leg muscle</tissue>
    </source>
</reference>
<dbReference type="PANTHER" id="PTHR47326:SF1">
    <property type="entry name" value="HTH PSQ-TYPE DOMAIN-CONTAINING PROTEIN"/>
    <property type="match status" value="1"/>
</dbReference>
<name>A0ABQ9IN54_9NEOP</name>
<feature type="compositionally biased region" description="Polar residues" evidence="1">
    <location>
        <begin position="241"/>
        <end position="254"/>
    </location>
</feature>
<keyword evidence="4" id="KW-1185">Reference proteome</keyword>
<evidence type="ECO:0000313" key="3">
    <source>
        <dbReference type="EMBL" id="KAJ8897771.1"/>
    </source>
</evidence>
<evidence type="ECO:0000313" key="4">
    <source>
        <dbReference type="Proteomes" id="UP001159363"/>
    </source>
</evidence>
<dbReference type="Proteomes" id="UP001159363">
    <property type="component" value="Chromosome 1"/>
</dbReference>